<reference evidence="1 2" key="1">
    <citation type="submission" date="2014-01" db="EMBL/GenBank/DDBJ databases">
        <authorList>
            <person name="Dobos K."/>
            <person name="Lenaerts A."/>
            <person name="Ordway D."/>
            <person name="DeGroote M.A."/>
            <person name="Parker T."/>
            <person name="Sizemore C."/>
            <person name="Tallon L.J."/>
            <person name="Sadzewicz L.K."/>
            <person name="Sengamalay N."/>
            <person name="Fraser C.M."/>
            <person name="Hine E."/>
            <person name="Shefchek K.A."/>
            <person name="Das S.P."/>
            <person name="Tettelin H."/>
        </authorList>
    </citation>
    <scope>NUCLEOTIDE SEQUENCE [LARGE SCALE GENOMIC DNA]</scope>
    <source>
        <strain evidence="1 2">Harvey</strain>
    </source>
</reference>
<dbReference type="Proteomes" id="UP000020681">
    <property type="component" value="Unassembled WGS sequence"/>
</dbReference>
<evidence type="ECO:0000313" key="1">
    <source>
        <dbReference type="EMBL" id="EUA94123.1"/>
    </source>
</evidence>
<accession>A0ABN0RAC0</accession>
<gene>
    <name evidence="1" type="ORF">I551_8617</name>
</gene>
<organism evidence="1 2">
    <name type="scientific">Mycobacterium ulcerans str. Harvey</name>
    <dbReference type="NCBI Taxonomy" id="1299332"/>
    <lineage>
        <taxon>Bacteria</taxon>
        <taxon>Bacillati</taxon>
        <taxon>Actinomycetota</taxon>
        <taxon>Actinomycetes</taxon>
        <taxon>Mycobacteriales</taxon>
        <taxon>Mycobacteriaceae</taxon>
        <taxon>Mycobacterium</taxon>
        <taxon>Mycobacterium ulcerans group</taxon>
    </lineage>
</organism>
<comment type="caution">
    <text evidence="1">The sequence shown here is derived from an EMBL/GenBank/DDBJ whole genome shotgun (WGS) entry which is preliminary data.</text>
</comment>
<name>A0ABN0RAC0_MYCUL</name>
<dbReference type="EMBL" id="JAOL01000016">
    <property type="protein sequence ID" value="EUA94123.1"/>
    <property type="molecule type" value="Genomic_DNA"/>
</dbReference>
<sequence length="41" mass="4569">MRDVQIDRLAPRIENLGTIMVVESAEQSMKLAVPNSALDAW</sequence>
<proteinExistence type="predicted"/>
<evidence type="ECO:0000313" key="2">
    <source>
        <dbReference type="Proteomes" id="UP000020681"/>
    </source>
</evidence>
<keyword evidence="2" id="KW-1185">Reference proteome</keyword>
<protein>
    <submittedName>
        <fullName evidence="1">Uncharacterized protein</fullName>
    </submittedName>
</protein>